<sequence length="244" mass="26869">MTTDGDGGSVHFTGSGTIVQHQFCCYGSMLKSILGVYSYTFLDSSSFSYLVESSLYNCGKPDVGDSSIRISKGTAGLTYCNASRNTLIGNTVYCILSMDFQTKVNFSSFHGNIATPVDSIIQNYQSIDYKYCNVMNNVQVGTSRGVLTVIYGDLEMNSCSIINNTCNGKVLFCENSVFTIKNCYCDSTTSSYSVTVVAPMAYFKNSLDDIGIRVCWKYHKFSDIEFYKFIGISCTSSEVMLGFD</sequence>
<keyword evidence="2" id="KW-1185">Reference proteome</keyword>
<dbReference type="RefSeq" id="XP_001287904.1">
    <property type="nucleotide sequence ID" value="XM_001287903.1"/>
</dbReference>
<dbReference type="Proteomes" id="UP000001542">
    <property type="component" value="Unassembled WGS sequence"/>
</dbReference>
<gene>
    <name evidence="1" type="ORF">TVAG_539730</name>
</gene>
<dbReference type="EMBL" id="DS127189">
    <property type="protein sequence ID" value="EAX74974.1"/>
    <property type="molecule type" value="Genomic_DNA"/>
</dbReference>
<dbReference type="InParanoid" id="A2H6J3"/>
<reference evidence="1" key="1">
    <citation type="submission" date="2006-10" db="EMBL/GenBank/DDBJ databases">
        <authorList>
            <person name="Amadeo P."/>
            <person name="Zhao Q."/>
            <person name="Wortman J."/>
            <person name="Fraser-Liggett C."/>
            <person name="Carlton J."/>
        </authorList>
    </citation>
    <scope>NUCLEOTIDE SEQUENCE</scope>
    <source>
        <strain evidence="1">G3</strain>
    </source>
</reference>
<dbReference type="VEuPathDB" id="TrichDB:TVAG_539730"/>
<evidence type="ECO:0000313" key="2">
    <source>
        <dbReference type="Proteomes" id="UP000001542"/>
    </source>
</evidence>
<evidence type="ECO:0000313" key="1">
    <source>
        <dbReference type="EMBL" id="EAX74974.1"/>
    </source>
</evidence>
<name>A2H6J3_TRIV3</name>
<dbReference type="AlphaFoldDB" id="A2H6J3"/>
<organism evidence="1 2">
    <name type="scientific">Trichomonas vaginalis (strain ATCC PRA-98 / G3)</name>
    <dbReference type="NCBI Taxonomy" id="412133"/>
    <lineage>
        <taxon>Eukaryota</taxon>
        <taxon>Metamonada</taxon>
        <taxon>Parabasalia</taxon>
        <taxon>Trichomonadida</taxon>
        <taxon>Trichomonadidae</taxon>
        <taxon>Trichomonas</taxon>
    </lineage>
</organism>
<proteinExistence type="predicted"/>
<reference evidence="1" key="2">
    <citation type="journal article" date="2007" name="Science">
        <title>Draft genome sequence of the sexually transmitted pathogen Trichomonas vaginalis.</title>
        <authorList>
            <person name="Carlton J.M."/>
            <person name="Hirt R.P."/>
            <person name="Silva J.C."/>
            <person name="Delcher A.L."/>
            <person name="Schatz M."/>
            <person name="Zhao Q."/>
            <person name="Wortman J.R."/>
            <person name="Bidwell S.L."/>
            <person name="Alsmark U.C.M."/>
            <person name="Besteiro S."/>
            <person name="Sicheritz-Ponten T."/>
            <person name="Noel C.J."/>
            <person name="Dacks J.B."/>
            <person name="Foster P.G."/>
            <person name="Simillion C."/>
            <person name="Van de Peer Y."/>
            <person name="Miranda-Saavedra D."/>
            <person name="Barton G.J."/>
            <person name="Westrop G.D."/>
            <person name="Mueller S."/>
            <person name="Dessi D."/>
            <person name="Fiori P.L."/>
            <person name="Ren Q."/>
            <person name="Paulsen I."/>
            <person name="Zhang H."/>
            <person name="Bastida-Corcuera F.D."/>
            <person name="Simoes-Barbosa A."/>
            <person name="Brown M.T."/>
            <person name="Hayes R.D."/>
            <person name="Mukherjee M."/>
            <person name="Okumura C.Y."/>
            <person name="Schneider R."/>
            <person name="Smith A.J."/>
            <person name="Vanacova S."/>
            <person name="Villalvazo M."/>
            <person name="Haas B.J."/>
            <person name="Pertea M."/>
            <person name="Feldblyum T.V."/>
            <person name="Utterback T.R."/>
            <person name="Shu C.L."/>
            <person name="Osoegawa K."/>
            <person name="de Jong P.J."/>
            <person name="Hrdy I."/>
            <person name="Horvathova L."/>
            <person name="Zubacova Z."/>
            <person name="Dolezal P."/>
            <person name="Malik S.B."/>
            <person name="Logsdon J.M. Jr."/>
            <person name="Henze K."/>
            <person name="Gupta A."/>
            <person name="Wang C.C."/>
            <person name="Dunne R.L."/>
            <person name="Upcroft J.A."/>
            <person name="Upcroft P."/>
            <person name="White O."/>
            <person name="Salzberg S.L."/>
            <person name="Tang P."/>
            <person name="Chiu C.-H."/>
            <person name="Lee Y.-S."/>
            <person name="Embley T.M."/>
            <person name="Coombs G.H."/>
            <person name="Mottram J.C."/>
            <person name="Tachezy J."/>
            <person name="Fraser-Liggett C.M."/>
            <person name="Johnson P.J."/>
        </authorList>
    </citation>
    <scope>NUCLEOTIDE SEQUENCE [LARGE SCALE GENOMIC DNA]</scope>
    <source>
        <strain evidence="1">G3</strain>
    </source>
</reference>
<protein>
    <submittedName>
        <fullName evidence="1">Uncharacterized protein</fullName>
    </submittedName>
</protein>
<dbReference type="VEuPathDB" id="TrichDB:TVAGG3_1065770"/>
<accession>A2H6J3</accession>
<dbReference type="KEGG" id="tva:4732372"/>